<proteinExistence type="predicted"/>
<evidence type="ECO:0000256" key="1">
    <source>
        <dbReference type="ARBA" id="ARBA00022801"/>
    </source>
</evidence>
<dbReference type="Proteomes" id="UP000504610">
    <property type="component" value="Chromosome 5"/>
</dbReference>
<reference evidence="3" key="2">
    <citation type="submission" date="2025-08" db="UniProtKB">
        <authorList>
            <consortium name="RefSeq"/>
        </authorList>
    </citation>
    <scope>IDENTIFICATION</scope>
    <source>
        <tissue evidence="3">Leaf</tissue>
    </source>
</reference>
<dbReference type="GeneID" id="108859901"/>
<dbReference type="AlphaFoldDB" id="A0A9W3BU10"/>
<protein>
    <submittedName>
        <fullName evidence="3">Phosphoinositide phosphatase SAC4</fullName>
    </submittedName>
</protein>
<gene>
    <name evidence="3" type="primary">LOC108859901</name>
</gene>
<sequence length="169" mass="19404">MQEFKLFETQSNFYMIGWSGNRVYRVLKIDRFDASEITLKIPLPIPKKNATSCLNGYTKTTRPQAASNWSVSVMASLGSLSFGDHTTCGHRVYEVSKSEIISLRNSCVLSNIANSRDENRYKKLLCMVDLTKNFFFSYYFSIMRSSMRIYVTMRVVIFSIRKCLCGTCS</sequence>
<dbReference type="OrthoDB" id="405996at2759"/>
<evidence type="ECO:0000313" key="3">
    <source>
        <dbReference type="RefSeq" id="XP_056842771.1"/>
    </source>
</evidence>
<organism evidence="2 3">
    <name type="scientific">Raphanus sativus</name>
    <name type="common">Radish</name>
    <name type="synonym">Raphanus raphanistrum var. sativus</name>
    <dbReference type="NCBI Taxonomy" id="3726"/>
    <lineage>
        <taxon>Eukaryota</taxon>
        <taxon>Viridiplantae</taxon>
        <taxon>Streptophyta</taxon>
        <taxon>Embryophyta</taxon>
        <taxon>Tracheophyta</taxon>
        <taxon>Spermatophyta</taxon>
        <taxon>Magnoliopsida</taxon>
        <taxon>eudicotyledons</taxon>
        <taxon>Gunneridae</taxon>
        <taxon>Pentapetalae</taxon>
        <taxon>rosids</taxon>
        <taxon>malvids</taxon>
        <taxon>Brassicales</taxon>
        <taxon>Brassicaceae</taxon>
        <taxon>Brassiceae</taxon>
        <taxon>Raphanus</taxon>
    </lineage>
</organism>
<dbReference type="InterPro" id="IPR043573">
    <property type="entry name" value="Fig4-like"/>
</dbReference>
<dbReference type="PANTHER" id="PTHR45738">
    <property type="entry name" value="POLYPHOSPHOINOSITIDE PHOSPHATASE"/>
    <property type="match status" value="1"/>
</dbReference>
<reference evidence="2" key="1">
    <citation type="journal article" date="2019" name="Database">
        <title>The radish genome database (RadishGD): an integrated information resource for radish genomics.</title>
        <authorList>
            <person name="Yu H.J."/>
            <person name="Baek S."/>
            <person name="Lee Y.J."/>
            <person name="Cho A."/>
            <person name="Mun J.H."/>
        </authorList>
    </citation>
    <scope>NUCLEOTIDE SEQUENCE [LARGE SCALE GENOMIC DNA]</scope>
    <source>
        <strain evidence="2">cv. WK10039</strain>
    </source>
</reference>
<name>A0A9W3BU10_RAPSA</name>
<keyword evidence="1" id="KW-0378">Hydrolase</keyword>
<accession>A0A9W3BU10</accession>
<dbReference type="RefSeq" id="XP_056842771.1">
    <property type="nucleotide sequence ID" value="XM_056986791.1"/>
</dbReference>
<dbReference type="GO" id="GO:0046856">
    <property type="term" value="P:phosphatidylinositol dephosphorylation"/>
    <property type="evidence" value="ECO:0007669"/>
    <property type="project" value="InterPro"/>
</dbReference>
<keyword evidence="2" id="KW-1185">Reference proteome</keyword>
<dbReference type="KEGG" id="rsz:108859901"/>
<dbReference type="PANTHER" id="PTHR45738:SF25">
    <property type="entry name" value="PHOSPHOINOSITIDE PHOSPHATASE SAC3-RELATED"/>
    <property type="match status" value="1"/>
</dbReference>
<dbReference type="GO" id="GO:0043813">
    <property type="term" value="F:phosphatidylinositol-3,5-bisphosphate 5-phosphatase activity"/>
    <property type="evidence" value="ECO:0007669"/>
    <property type="project" value="InterPro"/>
</dbReference>
<evidence type="ECO:0000313" key="2">
    <source>
        <dbReference type="Proteomes" id="UP000504610"/>
    </source>
</evidence>